<dbReference type="Gene3D" id="3.30.830.10">
    <property type="entry name" value="Metalloenzyme, LuxS/M16 peptidase-like"/>
    <property type="match status" value="2"/>
</dbReference>
<dbReference type="InterPro" id="IPR011765">
    <property type="entry name" value="Pept_M16_N"/>
</dbReference>
<dbReference type="InterPro" id="IPR007863">
    <property type="entry name" value="Peptidase_M16_C"/>
</dbReference>
<name>A0A644U357_9ZZZZ</name>
<dbReference type="GO" id="GO:0046872">
    <property type="term" value="F:metal ion binding"/>
    <property type="evidence" value="ECO:0007669"/>
    <property type="project" value="InterPro"/>
</dbReference>
<protein>
    <submittedName>
        <fullName evidence="4">Putative zinc protease</fullName>
        <ecNumber evidence="4">3.4.24.-</ecNumber>
    </submittedName>
</protein>
<dbReference type="AlphaFoldDB" id="A0A644U357"/>
<dbReference type="EC" id="3.4.24.-" evidence="4"/>
<evidence type="ECO:0000256" key="1">
    <source>
        <dbReference type="ARBA" id="ARBA00007261"/>
    </source>
</evidence>
<sequence length="412" mass="47292">MVLESEFAYSQHKLSNGIRLVHRLTYSQVAHCAITINVGSRDEQKEEQGIAHFIEHCLFKGTKKRKSFQILNRIDGVGGELNAFTTKEETCIYASFLNNYHERVLELFSDIVFSSTFPQKELEKEKIAVIDEINSYEDNPSELILDEFDNLVFGNNGLGHYILGTPKQVKEFTTEKLNQFIQRTYSTDSIVISTIGDIDFDFWVKLCEKYFGGIVTNSQPIHRNSPKNYKPKDKEKKRDTYQSHVVLGNHAFSYKNKNKITLSLLNNIIGGPAMNSRLNMKIREKYGFTYSIESNYTAFSDTGLFVVYAATDSKYIDKTIDLIKNELDFFSEKQMTPSSLKNAKQQLIGQLAIQYESNQNEVISMGKSILNFDRIDSLKTTNQEIESITSQQIMDVAQAIFQKDKYSQLKYI</sequence>
<dbReference type="GO" id="GO:0006508">
    <property type="term" value="P:proteolysis"/>
    <property type="evidence" value="ECO:0007669"/>
    <property type="project" value="UniProtKB-KW"/>
</dbReference>
<evidence type="ECO:0000259" key="3">
    <source>
        <dbReference type="Pfam" id="PF05193"/>
    </source>
</evidence>
<keyword evidence="4" id="KW-0378">Hydrolase</keyword>
<gene>
    <name evidence="4" type="ORF">SDC9_18645</name>
</gene>
<evidence type="ECO:0000313" key="4">
    <source>
        <dbReference type="EMBL" id="MPL72852.1"/>
    </source>
</evidence>
<dbReference type="PANTHER" id="PTHR11851:SF49">
    <property type="entry name" value="MITOCHONDRIAL-PROCESSING PEPTIDASE SUBUNIT ALPHA"/>
    <property type="match status" value="1"/>
</dbReference>
<evidence type="ECO:0000259" key="2">
    <source>
        <dbReference type="Pfam" id="PF00675"/>
    </source>
</evidence>
<dbReference type="EMBL" id="VSSQ01000068">
    <property type="protein sequence ID" value="MPL72852.1"/>
    <property type="molecule type" value="Genomic_DNA"/>
</dbReference>
<reference evidence="4" key="1">
    <citation type="submission" date="2019-08" db="EMBL/GenBank/DDBJ databases">
        <authorList>
            <person name="Kucharzyk K."/>
            <person name="Murdoch R.W."/>
            <person name="Higgins S."/>
            <person name="Loffler F."/>
        </authorList>
    </citation>
    <scope>NUCLEOTIDE SEQUENCE</scope>
</reference>
<dbReference type="Pfam" id="PF05193">
    <property type="entry name" value="Peptidase_M16_C"/>
    <property type="match status" value="1"/>
</dbReference>
<comment type="caution">
    <text evidence="4">The sequence shown here is derived from an EMBL/GenBank/DDBJ whole genome shotgun (WGS) entry which is preliminary data.</text>
</comment>
<accession>A0A644U357</accession>
<dbReference type="GO" id="GO:0008233">
    <property type="term" value="F:peptidase activity"/>
    <property type="evidence" value="ECO:0007669"/>
    <property type="project" value="UniProtKB-KW"/>
</dbReference>
<comment type="similarity">
    <text evidence="1">Belongs to the peptidase M16 family.</text>
</comment>
<proteinExistence type="inferred from homology"/>
<dbReference type="PANTHER" id="PTHR11851">
    <property type="entry name" value="METALLOPROTEASE"/>
    <property type="match status" value="1"/>
</dbReference>
<keyword evidence="4" id="KW-0645">Protease</keyword>
<dbReference type="Pfam" id="PF00675">
    <property type="entry name" value="Peptidase_M16"/>
    <property type="match status" value="1"/>
</dbReference>
<feature type="domain" description="Peptidase M16 C-terminal" evidence="3">
    <location>
        <begin position="172"/>
        <end position="347"/>
    </location>
</feature>
<organism evidence="4">
    <name type="scientific">bioreactor metagenome</name>
    <dbReference type="NCBI Taxonomy" id="1076179"/>
    <lineage>
        <taxon>unclassified sequences</taxon>
        <taxon>metagenomes</taxon>
        <taxon>ecological metagenomes</taxon>
    </lineage>
</organism>
<dbReference type="SUPFAM" id="SSF63411">
    <property type="entry name" value="LuxS/MPP-like metallohydrolase"/>
    <property type="match status" value="2"/>
</dbReference>
<feature type="domain" description="Peptidase M16 N-terminal" evidence="2">
    <location>
        <begin position="25"/>
        <end position="165"/>
    </location>
</feature>
<dbReference type="InterPro" id="IPR011249">
    <property type="entry name" value="Metalloenz_LuxS/M16"/>
</dbReference>
<dbReference type="InterPro" id="IPR050361">
    <property type="entry name" value="MPP/UQCRC_Complex"/>
</dbReference>